<comment type="caution">
    <text evidence="4">The sequence shown here is derived from an EMBL/GenBank/DDBJ whole genome shotgun (WGS) entry which is preliminary data.</text>
</comment>
<dbReference type="Proteomes" id="UP000717585">
    <property type="component" value="Unassembled WGS sequence"/>
</dbReference>
<feature type="signal peptide" evidence="2">
    <location>
        <begin position="1"/>
        <end position="20"/>
    </location>
</feature>
<accession>A0A8J6AYU6</accession>
<dbReference type="Gene3D" id="3.40.30.10">
    <property type="entry name" value="Glutaredoxin"/>
    <property type="match status" value="1"/>
</dbReference>
<dbReference type="GO" id="GO:0006457">
    <property type="term" value="P:protein folding"/>
    <property type="evidence" value="ECO:0007669"/>
    <property type="project" value="TreeGrafter"/>
</dbReference>
<dbReference type="InterPro" id="IPR051063">
    <property type="entry name" value="PDI"/>
</dbReference>
<dbReference type="PRINTS" id="PR00421">
    <property type="entry name" value="THIOREDOXIN"/>
</dbReference>
<evidence type="ECO:0000313" key="4">
    <source>
        <dbReference type="EMBL" id="KAG9394770.1"/>
    </source>
</evidence>
<proteinExistence type="inferred from homology"/>
<feature type="domain" description="Thioredoxin" evidence="3">
    <location>
        <begin position="10"/>
        <end position="124"/>
    </location>
</feature>
<evidence type="ECO:0000259" key="3">
    <source>
        <dbReference type="PROSITE" id="PS51352"/>
    </source>
</evidence>
<dbReference type="EMBL" id="JAHDYR010000013">
    <property type="protein sequence ID" value="KAG9394770.1"/>
    <property type="molecule type" value="Genomic_DNA"/>
</dbReference>
<reference evidence="4" key="1">
    <citation type="submission" date="2021-05" db="EMBL/GenBank/DDBJ databases">
        <title>A free-living protist that lacks canonical eukaryotic 1 DNA replication and segregation systems.</title>
        <authorList>
            <person name="Salas-Leiva D.E."/>
            <person name="Tromer E.C."/>
            <person name="Curtis B.A."/>
            <person name="Jerlstrom-Hultqvist J."/>
            <person name="Kolisko M."/>
            <person name="Yi Z."/>
            <person name="Salas-Leiva J.S."/>
            <person name="Gallot-Lavallee L."/>
            <person name="Kops G.J.P.L."/>
            <person name="Archibald J.M."/>
            <person name="Simpson A.G.B."/>
            <person name="Roger A.J."/>
        </authorList>
    </citation>
    <scope>NUCLEOTIDE SEQUENCE</scope>
    <source>
        <strain evidence="4">BICM</strain>
    </source>
</reference>
<dbReference type="PROSITE" id="PS51352">
    <property type="entry name" value="THIOREDOXIN_2"/>
    <property type="match status" value="1"/>
</dbReference>
<dbReference type="InterPro" id="IPR036249">
    <property type="entry name" value="Thioredoxin-like_sf"/>
</dbReference>
<dbReference type="PANTHER" id="PTHR45672">
    <property type="entry name" value="PROTEIN DISULFIDE-ISOMERASE C17H9.14C-RELATED"/>
    <property type="match status" value="1"/>
</dbReference>
<evidence type="ECO:0000256" key="1">
    <source>
        <dbReference type="ARBA" id="ARBA00006347"/>
    </source>
</evidence>
<comment type="similarity">
    <text evidence="1">Belongs to the protein disulfide isomerase family.</text>
</comment>
<protein>
    <submittedName>
        <fullName evidence="4">Thioredoxin</fullName>
    </submittedName>
</protein>
<evidence type="ECO:0000313" key="5">
    <source>
        <dbReference type="Proteomes" id="UP000717585"/>
    </source>
</evidence>
<dbReference type="InterPro" id="IPR017937">
    <property type="entry name" value="Thioredoxin_CS"/>
</dbReference>
<dbReference type="OrthoDB" id="427280at2759"/>
<dbReference type="AlphaFoldDB" id="A0A8J6AYU6"/>
<dbReference type="CDD" id="cd02961">
    <property type="entry name" value="PDI_a_family"/>
    <property type="match status" value="1"/>
</dbReference>
<name>A0A8J6AYU6_9EUKA</name>
<sequence length="124" mass="13978">MNTRVLSIAVLLILVASAFCKVVDLNESNFDAEVAKCDVSLVTFFAPWCGHCKRWHEPYEELSTRFADDNKICAFLVDVTENRELSGRYGIRGIPTIIAFHGDSNTKYEGARTPDAVYDWVTKL</sequence>
<keyword evidence="2" id="KW-0732">Signal</keyword>
<dbReference type="Pfam" id="PF00085">
    <property type="entry name" value="Thioredoxin"/>
    <property type="match status" value="1"/>
</dbReference>
<organism evidence="4 5">
    <name type="scientific">Carpediemonas membranifera</name>
    <dbReference type="NCBI Taxonomy" id="201153"/>
    <lineage>
        <taxon>Eukaryota</taxon>
        <taxon>Metamonada</taxon>
        <taxon>Carpediemonas-like organisms</taxon>
        <taxon>Carpediemonas</taxon>
    </lineage>
</organism>
<dbReference type="GO" id="GO:0005783">
    <property type="term" value="C:endoplasmic reticulum"/>
    <property type="evidence" value="ECO:0007669"/>
    <property type="project" value="TreeGrafter"/>
</dbReference>
<gene>
    <name evidence="4" type="ORF">J8273_3746</name>
</gene>
<dbReference type="InterPro" id="IPR013766">
    <property type="entry name" value="Thioredoxin_domain"/>
</dbReference>
<keyword evidence="5" id="KW-1185">Reference proteome</keyword>
<evidence type="ECO:0000256" key="2">
    <source>
        <dbReference type="SAM" id="SignalP"/>
    </source>
</evidence>
<feature type="chain" id="PRO_5035162852" evidence="2">
    <location>
        <begin position="21"/>
        <end position="124"/>
    </location>
</feature>
<dbReference type="GO" id="GO:0003756">
    <property type="term" value="F:protein disulfide isomerase activity"/>
    <property type="evidence" value="ECO:0007669"/>
    <property type="project" value="TreeGrafter"/>
</dbReference>
<dbReference type="SUPFAM" id="SSF52833">
    <property type="entry name" value="Thioredoxin-like"/>
    <property type="match status" value="1"/>
</dbReference>
<dbReference type="PROSITE" id="PS00194">
    <property type="entry name" value="THIOREDOXIN_1"/>
    <property type="match status" value="1"/>
</dbReference>